<accession>A0A1A8ZNV0</accession>
<gene>
    <name evidence="2" type="ORF">GA0070621_2431</name>
</gene>
<dbReference type="PATRIC" id="fig|299146.4.peg.2514"/>
<evidence type="ECO:0000259" key="1">
    <source>
        <dbReference type="Pfam" id="PF11716"/>
    </source>
</evidence>
<dbReference type="NCBIfam" id="TIGR03083">
    <property type="entry name" value="maleylpyruvate isomerase family mycothiol-dependent enzyme"/>
    <property type="match status" value="1"/>
</dbReference>
<dbReference type="EMBL" id="LT594324">
    <property type="protein sequence ID" value="SBT45776.1"/>
    <property type="molecule type" value="Genomic_DNA"/>
</dbReference>
<dbReference type="InterPro" id="IPR017517">
    <property type="entry name" value="Maleyloyr_isom"/>
</dbReference>
<feature type="domain" description="Mycothiol-dependent maleylpyruvate isomerase metal-binding" evidence="1">
    <location>
        <begin position="25"/>
        <end position="163"/>
    </location>
</feature>
<dbReference type="InterPro" id="IPR034660">
    <property type="entry name" value="DinB/YfiT-like"/>
</dbReference>
<reference evidence="2 3" key="1">
    <citation type="submission" date="2016-06" db="EMBL/GenBank/DDBJ databases">
        <authorList>
            <person name="Kjaerup R.B."/>
            <person name="Dalgaard T.S."/>
            <person name="Juul-Madsen H.R."/>
        </authorList>
    </citation>
    <scope>NUCLEOTIDE SEQUENCE [LARGE SCALE GENOMIC DNA]</scope>
    <source>
        <strain evidence="2 3">DSM 45248</strain>
    </source>
</reference>
<dbReference type="InterPro" id="IPR024344">
    <property type="entry name" value="MDMPI_metal-binding"/>
</dbReference>
<dbReference type="SUPFAM" id="SSF109854">
    <property type="entry name" value="DinB/YfiT-like putative metalloenzymes"/>
    <property type="match status" value="1"/>
</dbReference>
<dbReference type="Pfam" id="PF11716">
    <property type="entry name" value="MDMPI_N"/>
    <property type="match status" value="1"/>
</dbReference>
<protein>
    <submittedName>
        <fullName evidence="2">TIGR03083 family protein</fullName>
    </submittedName>
</protein>
<dbReference type="RefSeq" id="WP_157739948.1">
    <property type="nucleotide sequence ID" value="NZ_LT594324.1"/>
</dbReference>
<evidence type="ECO:0000313" key="3">
    <source>
        <dbReference type="Proteomes" id="UP000198765"/>
    </source>
</evidence>
<dbReference type="OrthoDB" id="5178565at2"/>
<evidence type="ECO:0000313" key="2">
    <source>
        <dbReference type="EMBL" id="SBT45776.1"/>
    </source>
</evidence>
<dbReference type="Gene3D" id="1.20.120.450">
    <property type="entry name" value="dinb family like domain"/>
    <property type="match status" value="1"/>
</dbReference>
<sequence>MSDLVLTEKRGLTTGPETIGATIERQRSNFLRLVTQIEPAGWATRSRCTAWSVHDVVRHVVNVAELHVALLSGSPEVERFLRHGPFQPATTPALWLADSPVQSAEETVQTLAGLVERERELFQARAAGPEGPLMPAPSGRQLHWSTLSLHILWDAWIHERDVALALGSEPESRAEDFPLVTMYGLLLAGGVGVLAGNPPAATLALRDTTESRYEIGVAEDDVFVAAGVDGDAHGHGAAGEVLDSLTGREPDLASALTAQEPVLASLGVLRHVM</sequence>
<dbReference type="AlphaFoldDB" id="A0A1A8ZNV0"/>
<dbReference type="Proteomes" id="UP000198765">
    <property type="component" value="Chromosome I"/>
</dbReference>
<name>A0A1A8ZNV0_9ACTN</name>
<dbReference type="GO" id="GO:0046872">
    <property type="term" value="F:metal ion binding"/>
    <property type="evidence" value="ECO:0007669"/>
    <property type="project" value="InterPro"/>
</dbReference>
<organism evidence="2 3">
    <name type="scientific">Micromonospora narathiwatensis</name>
    <dbReference type="NCBI Taxonomy" id="299146"/>
    <lineage>
        <taxon>Bacteria</taxon>
        <taxon>Bacillati</taxon>
        <taxon>Actinomycetota</taxon>
        <taxon>Actinomycetes</taxon>
        <taxon>Micromonosporales</taxon>
        <taxon>Micromonosporaceae</taxon>
        <taxon>Micromonospora</taxon>
    </lineage>
</organism>
<keyword evidence="3" id="KW-1185">Reference proteome</keyword>
<proteinExistence type="predicted"/>